<gene>
    <name evidence="1" type="ORF">T01_1809</name>
    <name evidence="2" type="ORF">T01_7334</name>
</gene>
<evidence type="ECO:0000313" key="3">
    <source>
        <dbReference type="Proteomes" id="UP000054776"/>
    </source>
</evidence>
<name>A0A0V1AMR7_TRISP</name>
<keyword evidence="3" id="KW-1185">Reference proteome</keyword>
<dbReference type="AlphaFoldDB" id="A0A0V1AMR7"/>
<dbReference type="EMBL" id="JYDH01000559">
    <property type="protein sequence ID" value="KRY26123.1"/>
    <property type="molecule type" value="Genomic_DNA"/>
</dbReference>
<evidence type="ECO:0000313" key="1">
    <source>
        <dbReference type="EMBL" id="KRY26120.1"/>
    </source>
</evidence>
<protein>
    <submittedName>
        <fullName evidence="2">Uncharacterized protein</fullName>
    </submittedName>
</protein>
<dbReference type="Proteomes" id="UP000054776">
    <property type="component" value="Unassembled WGS sequence"/>
</dbReference>
<evidence type="ECO:0000313" key="2">
    <source>
        <dbReference type="EMBL" id="KRY26123.1"/>
    </source>
</evidence>
<dbReference type="EMBL" id="JYDH01000561">
    <property type="protein sequence ID" value="KRY26120.1"/>
    <property type="molecule type" value="Genomic_DNA"/>
</dbReference>
<accession>A0A0V1AMR7</accession>
<reference evidence="2 3" key="1">
    <citation type="submission" date="2015-01" db="EMBL/GenBank/DDBJ databases">
        <title>Evolution of Trichinella species and genotypes.</title>
        <authorList>
            <person name="Korhonen P.K."/>
            <person name="Edoardo P."/>
            <person name="Giuseppe L.R."/>
            <person name="Gasser R.B."/>
        </authorList>
    </citation>
    <scope>NUCLEOTIDE SEQUENCE [LARGE SCALE GENOMIC DNA]</scope>
    <source>
        <strain evidence="2">ISS3</strain>
    </source>
</reference>
<organism evidence="2 3">
    <name type="scientific">Trichinella spiralis</name>
    <name type="common">Trichina worm</name>
    <dbReference type="NCBI Taxonomy" id="6334"/>
    <lineage>
        <taxon>Eukaryota</taxon>
        <taxon>Metazoa</taxon>
        <taxon>Ecdysozoa</taxon>
        <taxon>Nematoda</taxon>
        <taxon>Enoplea</taxon>
        <taxon>Dorylaimia</taxon>
        <taxon>Trichinellida</taxon>
        <taxon>Trichinellidae</taxon>
        <taxon>Trichinella</taxon>
    </lineage>
</organism>
<dbReference type="InParanoid" id="A0A0V1AMR7"/>
<proteinExistence type="predicted"/>
<sequence length="80" mass="9275">MEGRRRKAKKKEKEEEKEEEGFYIGIIQESWTNSTRLSDRQCDMGELNLRMITMNKTACKGKALEGKWICTGYCIIVPAN</sequence>
<comment type="caution">
    <text evidence="2">The sequence shown here is derived from an EMBL/GenBank/DDBJ whole genome shotgun (WGS) entry which is preliminary data.</text>
</comment>